<keyword evidence="3 12" id="KW-0031">Aminopeptidase</keyword>
<feature type="domain" description="Aminopeptidase N-like N-terminal" evidence="16">
    <location>
        <begin position="40"/>
        <end position="221"/>
    </location>
</feature>
<dbReference type="Pfam" id="PF01433">
    <property type="entry name" value="Peptidase_M1"/>
    <property type="match status" value="1"/>
</dbReference>
<dbReference type="InterPro" id="IPR014782">
    <property type="entry name" value="Peptidase_M1_dom"/>
</dbReference>
<dbReference type="SUPFAM" id="SSF63737">
    <property type="entry name" value="Leukotriene A4 hydrolase N-terminal domain"/>
    <property type="match status" value="1"/>
</dbReference>
<evidence type="ECO:0000256" key="2">
    <source>
        <dbReference type="ARBA" id="ARBA00010136"/>
    </source>
</evidence>
<evidence type="ECO:0000256" key="12">
    <source>
        <dbReference type="RuleBase" id="RU364040"/>
    </source>
</evidence>
<dbReference type="CDD" id="cd09601">
    <property type="entry name" value="M1_APN-Q_like"/>
    <property type="match status" value="1"/>
</dbReference>
<keyword evidence="6 12" id="KW-0378">Hydrolase</keyword>
<dbReference type="InterPro" id="IPR050344">
    <property type="entry name" value="Peptidase_M1_aminopeptidases"/>
</dbReference>
<dbReference type="GO" id="GO:0016020">
    <property type="term" value="C:membrane"/>
    <property type="evidence" value="ECO:0007669"/>
    <property type="project" value="TreeGrafter"/>
</dbReference>
<comment type="caution">
    <text evidence="17">The sequence shown here is derived from an EMBL/GenBank/DDBJ whole genome shotgun (WGS) entry which is preliminary data.</text>
</comment>
<sequence length="879" mass="95549">MQRTLLSALIALACAAPLDFSYAAASPALATTQLPRDTRPLHYDLSLTPDAQHLSFTGKVDIDFEVLAPAGAITLQAADLDIASATLRTPDGKTLDAAIKLDAAEQTVRLQFPRKLAKGTYRLAMAYSGKIGTQPSGMFAVDYETAEGKKRALYTQFENADARRVMPSWDEPAYKATFTVSATIPSGEMAVSNMPAEQTTEIGGGKSLVRFQRTPKMSTYLLFFALGDFERVSTMADGTDVGIITKKGSTAHAGFALDAAKSVLREYNDYFGIRYPLPKLDNIAAPGSSQYFEAMENWGAILTFEYSLLVDPAFTTQASQERSFQTNAHEVAHQWFGNLVTMGWWDDLWLNEGFASWLDGRTTDRLHPDWNYRLGSIAKRDLAMGQDALSTTHPVVAHIARVQDASQAFDNISYEKGKALVDMLEAYVGETAWRDGVRAYMRKHSYGNTRSDDLWAAVESVTHKPIKAIAHDFTLQPGVPMITAGEPVCAAGRTTVELTQGEFSKDAPNKQPLRWRVPVLVQVLGQKEGQRVVVENGKAKVTMPGCGPVVVNAGQAGYFRTAYSDGNFAALAGQFSQLNTIDQLGLLSDSWAMGLAGQRPLSNFLGLSRMVPADADPQVWGKVVASLAGINGLLDGEPERQANFARYALSQLKPLMARVGWEAKAGEAPTVATLRNDLINTLSYLNDPETIAEARRRFAAQASDPSAVPAPLRKTILSSVAYHADSATWEQLHTMAQSEKSTVVRDYLYRMLGMAKDAGLARRALELALSSEPGATNSAPIMSAVAGRHPDMAFDFASANLEQVRKLVDADATAIFLPRLAGGSHDASILGKLDTLAQTHIPEGSRMTLNATIAQVKNTIRMRKERMPAVDTWLAKHAS</sequence>
<dbReference type="PANTHER" id="PTHR11533:SF174">
    <property type="entry name" value="PUROMYCIN-SENSITIVE AMINOPEPTIDASE-RELATED"/>
    <property type="match status" value="1"/>
</dbReference>
<feature type="site" description="Transition state stabilizer" evidence="11">
    <location>
        <position position="414"/>
    </location>
</feature>
<dbReference type="FunFam" id="1.10.390.10:FF:000006">
    <property type="entry name" value="Puromycin-sensitive aminopeptidase"/>
    <property type="match status" value="1"/>
</dbReference>
<dbReference type="InterPro" id="IPR001930">
    <property type="entry name" value="Peptidase_M1"/>
</dbReference>
<evidence type="ECO:0000256" key="5">
    <source>
        <dbReference type="ARBA" id="ARBA00022723"/>
    </source>
</evidence>
<evidence type="ECO:0000256" key="11">
    <source>
        <dbReference type="PIRSR" id="PIRSR634016-4"/>
    </source>
</evidence>
<proteinExistence type="inferred from homology"/>
<protein>
    <recommendedName>
        <fullName evidence="12">Aminopeptidase</fullName>
        <ecNumber evidence="12">3.4.11.-</ecNumber>
    </recommendedName>
</protein>
<dbReference type="GO" id="GO:0005615">
    <property type="term" value="C:extracellular space"/>
    <property type="evidence" value="ECO:0007669"/>
    <property type="project" value="TreeGrafter"/>
</dbReference>
<evidence type="ECO:0000313" key="17">
    <source>
        <dbReference type="EMBL" id="MTW01217.1"/>
    </source>
</evidence>
<dbReference type="Pfam" id="PF17900">
    <property type="entry name" value="Peptidase_M1_N"/>
    <property type="match status" value="1"/>
</dbReference>
<evidence type="ECO:0000256" key="7">
    <source>
        <dbReference type="ARBA" id="ARBA00022833"/>
    </source>
</evidence>
<feature type="domain" description="Peptidase M1 membrane alanine aminopeptidase" evidence="14">
    <location>
        <begin position="255"/>
        <end position="472"/>
    </location>
</feature>
<feature type="domain" description="ERAP1-like C-terminal" evidence="15">
    <location>
        <begin position="549"/>
        <end position="857"/>
    </location>
</feature>
<comment type="cofactor">
    <cofactor evidence="10 12">
        <name>Zn(2+)</name>
        <dbReference type="ChEBI" id="CHEBI:29105"/>
    </cofactor>
    <text evidence="10 12">Binds 1 zinc ion per subunit.</text>
</comment>
<evidence type="ECO:0000256" key="1">
    <source>
        <dbReference type="ARBA" id="ARBA00000098"/>
    </source>
</evidence>
<feature type="signal peptide" evidence="13">
    <location>
        <begin position="1"/>
        <end position="30"/>
    </location>
</feature>
<evidence type="ECO:0000256" key="6">
    <source>
        <dbReference type="ARBA" id="ARBA00022801"/>
    </source>
</evidence>
<dbReference type="GO" id="GO:0005737">
    <property type="term" value="C:cytoplasm"/>
    <property type="evidence" value="ECO:0007669"/>
    <property type="project" value="TreeGrafter"/>
</dbReference>
<dbReference type="InterPro" id="IPR034016">
    <property type="entry name" value="M1_APN-typ"/>
</dbReference>
<dbReference type="GO" id="GO:0016285">
    <property type="term" value="F:alanyl aminopeptidase activity"/>
    <property type="evidence" value="ECO:0007669"/>
    <property type="project" value="UniProtKB-EC"/>
</dbReference>
<feature type="active site" description="Proton acceptor" evidence="9">
    <location>
        <position position="330"/>
    </location>
</feature>
<dbReference type="Proteomes" id="UP000484015">
    <property type="component" value="Unassembled WGS sequence"/>
</dbReference>
<comment type="catalytic activity">
    <reaction evidence="1">
        <text>Release of an N-terminal amino acid, Xaa-|-Yaa- from a peptide, amide or arylamide. Xaa is preferably Ala, but may be most amino acids including Pro (slow action). When a terminal hydrophobic residue is followed by a prolyl residue, the two may be released as an intact Xaa-Pro dipeptide.</text>
        <dbReference type="EC" id="3.4.11.2"/>
    </reaction>
</comment>
<gene>
    <name evidence="17" type="ORF">GM668_03845</name>
</gene>
<reference evidence="17 18" key="1">
    <citation type="submission" date="2019-11" db="EMBL/GenBank/DDBJ databases">
        <title>Type strains purchased from KCTC, JCM and DSMZ.</title>
        <authorList>
            <person name="Lu H."/>
        </authorList>
    </citation>
    <scope>NUCLEOTIDE SEQUENCE [LARGE SCALE GENOMIC DNA]</scope>
    <source>
        <strain evidence="17 18">KCTC 42409</strain>
    </source>
</reference>
<dbReference type="GO" id="GO:0070006">
    <property type="term" value="F:metalloaminopeptidase activity"/>
    <property type="evidence" value="ECO:0007669"/>
    <property type="project" value="TreeGrafter"/>
</dbReference>
<dbReference type="InterPro" id="IPR042097">
    <property type="entry name" value="Aminopeptidase_N-like_N_sf"/>
</dbReference>
<dbReference type="EMBL" id="WNLA01000001">
    <property type="protein sequence ID" value="MTW01217.1"/>
    <property type="molecule type" value="Genomic_DNA"/>
</dbReference>
<dbReference type="SUPFAM" id="SSF55486">
    <property type="entry name" value="Metalloproteases ('zincins'), catalytic domain"/>
    <property type="match status" value="1"/>
</dbReference>
<evidence type="ECO:0000313" key="18">
    <source>
        <dbReference type="Proteomes" id="UP000484015"/>
    </source>
</evidence>
<evidence type="ECO:0000256" key="3">
    <source>
        <dbReference type="ARBA" id="ARBA00022438"/>
    </source>
</evidence>
<dbReference type="PANTHER" id="PTHR11533">
    <property type="entry name" value="PROTEASE M1 ZINC METALLOPROTEASE"/>
    <property type="match status" value="1"/>
</dbReference>
<dbReference type="PRINTS" id="PR00756">
    <property type="entry name" value="ALADIPTASE"/>
</dbReference>
<evidence type="ECO:0000259" key="14">
    <source>
        <dbReference type="Pfam" id="PF01433"/>
    </source>
</evidence>
<evidence type="ECO:0000256" key="4">
    <source>
        <dbReference type="ARBA" id="ARBA00022670"/>
    </source>
</evidence>
<keyword evidence="18" id="KW-1185">Reference proteome</keyword>
<dbReference type="EC" id="3.4.11.-" evidence="12"/>
<dbReference type="InterPro" id="IPR045357">
    <property type="entry name" value="Aminopeptidase_N-like_N"/>
</dbReference>
<dbReference type="InterPro" id="IPR024571">
    <property type="entry name" value="ERAP1-like_C_dom"/>
</dbReference>
<name>A0A6L6PUQ3_9BURK</name>
<dbReference type="Pfam" id="PF11838">
    <property type="entry name" value="ERAP1_C"/>
    <property type="match status" value="1"/>
</dbReference>
<dbReference type="AlphaFoldDB" id="A0A6L6PUQ3"/>
<evidence type="ECO:0000259" key="15">
    <source>
        <dbReference type="Pfam" id="PF11838"/>
    </source>
</evidence>
<accession>A0A6L6PUQ3</accession>
<dbReference type="Gene3D" id="1.25.50.20">
    <property type="match status" value="1"/>
</dbReference>
<dbReference type="InterPro" id="IPR027268">
    <property type="entry name" value="Peptidase_M4/M1_CTD_sf"/>
</dbReference>
<keyword evidence="4 12" id="KW-0645">Protease</keyword>
<dbReference type="RefSeq" id="WP_155437556.1">
    <property type="nucleotide sequence ID" value="NZ_WNLA01000001.1"/>
</dbReference>
<dbReference type="GO" id="GO:0042277">
    <property type="term" value="F:peptide binding"/>
    <property type="evidence" value="ECO:0007669"/>
    <property type="project" value="TreeGrafter"/>
</dbReference>
<comment type="similarity">
    <text evidence="2 12">Belongs to the peptidase M1 family.</text>
</comment>
<evidence type="ECO:0000256" key="10">
    <source>
        <dbReference type="PIRSR" id="PIRSR634016-3"/>
    </source>
</evidence>
<dbReference type="Gene3D" id="2.60.40.1910">
    <property type="match status" value="1"/>
</dbReference>
<feature type="binding site" evidence="10">
    <location>
        <position position="352"/>
    </location>
    <ligand>
        <name>Zn(2+)</name>
        <dbReference type="ChEBI" id="CHEBI:29105"/>
        <note>catalytic</note>
    </ligand>
</feature>
<keyword evidence="13" id="KW-0732">Signal</keyword>
<feature type="chain" id="PRO_5026824095" description="Aminopeptidase" evidence="13">
    <location>
        <begin position="31"/>
        <end position="879"/>
    </location>
</feature>
<evidence type="ECO:0000256" key="13">
    <source>
        <dbReference type="SAM" id="SignalP"/>
    </source>
</evidence>
<evidence type="ECO:0000256" key="8">
    <source>
        <dbReference type="ARBA" id="ARBA00023049"/>
    </source>
</evidence>
<keyword evidence="5 10" id="KW-0479">Metal-binding</keyword>
<dbReference type="GO" id="GO:0043171">
    <property type="term" value="P:peptide catabolic process"/>
    <property type="evidence" value="ECO:0007669"/>
    <property type="project" value="TreeGrafter"/>
</dbReference>
<dbReference type="GO" id="GO:0006508">
    <property type="term" value="P:proteolysis"/>
    <property type="evidence" value="ECO:0007669"/>
    <property type="project" value="UniProtKB-KW"/>
</dbReference>
<feature type="binding site" evidence="10">
    <location>
        <position position="333"/>
    </location>
    <ligand>
        <name>Zn(2+)</name>
        <dbReference type="ChEBI" id="CHEBI:29105"/>
        <note>catalytic</note>
    </ligand>
</feature>
<evidence type="ECO:0000256" key="9">
    <source>
        <dbReference type="PIRSR" id="PIRSR634016-1"/>
    </source>
</evidence>
<dbReference type="GO" id="GO:0008270">
    <property type="term" value="F:zinc ion binding"/>
    <property type="evidence" value="ECO:0007669"/>
    <property type="project" value="UniProtKB-UniRule"/>
</dbReference>
<dbReference type="OrthoDB" id="100605at2"/>
<dbReference type="Gene3D" id="2.60.40.1730">
    <property type="entry name" value="tricorn interacting facor f3 domain"/>
    <property type="match status" value="1"/>
</dbReference>
<keyword evidence="8 12" id="KW-0482">Metalloprotease</keyword>
<evidence type="ECO:0000259" key="16">
    <source>
        <dbReference type="Pfam" id="PF17900"/>
    </source>
</evidence>
<feature type="binding site" evidence="10">
    <location>
        <position position="329"/>
    </location>
    <ligand>
        <name>Zn(2+)</name>
        <dbReference type="ChEBI" id="CHEBI:29105"/>
        <note>catalytic</note>
    </ligand>
</feature>
<organism evidence="17 18">
    <name type="scientific">Pseudoduganella ginsengisoli</name>
    <dbReference type="NCBI Taxonomy" id="1462440"/>
    <lineage>
        <taxon>Bacteria</taxon>
        <taxon>Pseudomonadati</taxon>
        <taxon>Pseudomonadota</taxon>
        <taxon>Betaproteobacteria</taxon>
        <taxon>Burkholderiales</taxon>
        <taxon>Oxalobacteraceae</taxon>
        <taxon>Telluria group</taxon>
        <taxon>Pseudoduganella</taxon>
    </lineage>
</organism>
<dbReference type="Gene3D" id="1.10.390.10">
    <property type="entry name" value="Neutral Protease Domain 2"/>
    <property type="match status" value="1"/>
</dbReference>
<keyword evidence="7 10" id="KW-0862">Zinc</keyword>